<evidence type="ECO:0000313" key="2">
    <source>
        <dbReference type="EMBL" id="KAJ3041460.1"/>
    </source>
</evidence>
<feature type="compositionally biased region" description="Basic and acidic residues" evidence="1">
    <location>
        <begin position="1"/>
        <end position="12"/>
    </location>
</feature>
<evidence type="ECO:0000256" key="1">
    <source>
        <dbReference type="SAM" id="MobiDB-lite"/>
    </source>
</evidence>
<feature type="compositionally biased region" description="Acidic residues" evidence="1">
    <location>
        <begin position="132"/>
        <end position="150"/>
    </location>
</feature>
<feature type="compositionally biased region" description="Polar residues" evidence="1">
    <location>
        <begin position="105"/>
        <end position="120"/>
    </location>
</feature>
<dbReference type="Proteomes" id="UP001212841">
    <property type="component" value="Unassembled WGS sequence"/>
</dbReference>
<feature type="region of interest" description="Disordered" evidence="1">
    <location>
        <begin position="102"/>
        <end position="151"/>
    </location>
</feature>
<protein>
    <submittedName>
        <fullName evidence="2">Uncharacterized protein</fullName>
    </submittedName>
</protein>
<feature type="region of interest" description="Disordered" evidence="1">
    <location>
        <begin position="1"/>
        <end position="54"/>
    </location>
</feature>
<gene>
    <name evidence="2" type="ORF">HK097_002264</name>
</gene>
<proteinExistence type="predicted"/>
<feature type="compositionally biased region" description="Polar residues" evidence="1">
    <location>
        <begin position="32"/>
        <end position="54"/>
    </location>
</feature>
<organism evidence="2 3">
    <name type="scientific">Rhizophlyctis rosea</name>
    <dbReference type="NCBI Taxonomy" id="64517"/>
    <lineage>
        <taxon>Eukaryota</taxon>
        <taxon>Fungi</taxon>
        <taxon>Fungi incertae sedis</taxon>
        <taxon>Chytridiomycota</taxon>
        <taxon>Chytridiomycota incertae sedis</taxon>
        <taxon>Chytridiomycetes</taxon>
        <taxon>Rhizophlyctidales</taxon>
        <taxon>Rhizophlyctidaceae</taxon>
        <taxon>Rhizophlyctis</taxon>
    </lineage>
</organism>
<evidence type="ECO:0000313" key="3">
    <source>
        <dbReference type="Proteomes" id="UP001212841"/>
    </source>
</evidence>
<keyword evidence="3" id="KW-1185">Reference proteome</keyword>
<comment type="caution">
    <text evidence="2">The sequence shown here is derived from an EMBL/GenBank/DDBJ whole genome shotgun (WGS) entry which is preliminary data.</text>
</comment>
<name>A0AAD5SB66_9FUNG</name>
<reference evidence="2" key="1">
    <citation type="submission" date="2020-05" db="EMBL/GenBank/DDBJ databases">
        <title>Phylogenomic resolution of chytrid fungi.</title>
        <authorList>
            <person name="Stajich J.E."/>
            <person name="Amses K."/>
            <person name="Simmons R."/>
            <person name="Seto K."/>
            <person name="Myers J."/>
            <person name="Bonds A."/>
            <person name="Quandt C.A."/>
            <person name="Barry K."/>
            <person name="Liu P."/>
            <person name="Grigoriev I."/>
            <person name="Longcore J.E."/>
            <person name="James T.Y."/>
        </authorList>
    </citation>
    <scope>NUCLEOTIDE SEQUENCE</scope>
    <source>
        <strain evidence="2">JEL0318</strain>
    </source>
</reference>
<accession>A0AAD5SB66</accession>
<dbReference type="AlphaFoldDB" id="A0AAD5SB66"/>
<dbReference type="EMBL" id="JADGJD010001483">
    <property type="protein sequence ID" value="KAJ3041460.1"/>
    <property type="molecule type" value="Genomic_DNA"/>
</dbReference>
<sequence length="179" mass="20633">MASWTQREEDALQRVCGEDEEMMMSSSDSDTFMDNQKTTNGYLSDTPSETGASTTLQREIKALRKRLRESERTRKHLRGLLEQARDEDKKIDRKFRRVVGKCRTTRQSSSSHNAAYNNGGNPMDLGCYGNESSDERDDEESEGSCTEDEREALSIRRFLERVERGKREGKSVLRGFRFN</sequence>